<dbReference type="PIRSF" id="PIRSF017082">
    <property type="entry name" value="YflP"/>
    <property type="match status" value="1"/>
</dbReference>
<dbReference type="AlphaFoldDB" id="A0A4R3URM7"/>
<protein>
    <submittedName>
        <fullName evidence="3">Tripartite-type tricarboxylate transporter receptor subunit TctC</fullName>
    </submittedName>
</protein>
<dbReference type="Gene3D" id="3.40.190.150">
    <property type="entry name" value="Bordetella uptake gene, domain 1"/>
    <property type="match status" value="1"/>
</dbReference>
<keyword evidence="4" id="KW-1185">Reference proteome</keyword>
<keyword evidence="2" id="KW-0732">Signal</keyword>
<dbReference type="Pfam" id="PF03401">
    <property type="entry name" value="TctC"/>
    <property type="match status" value="1"/>
</dbReference>
<sequence length="320" mass="32510">MKTRFSRFLGALALAVSGAASAATPVPSQITLLVPFGAGASNDSIARILAPELGRLLGTQVIVENKAGAAGTIGAAHVAKSAPDGATLLLSSSTFVTAAATQPSMPYDALKAFTPVAMVGSGPLVLGVPGASPYRSLEDFLSAARQSPGALNYGSSGIGSLAHLATTVLADSAKVDITHVPYKGAAAAGNDLAGGRIELMIANYSSLIPLLEGGKVRLIAATSPGRDPAFPDLPPAAEAVPGYEADIWVGIFAPAGLPADLLEKYNQAVNQANQSPRLKELLQLDGTVPASLDSAAFAQRVAADLQRWKAVADKHNITAN</sequence>
<dbReference type="PANTHER" id="PTHR42928">
    <property type="entry name" value="TRICARBOXYLATE-BINDING PROTEIN"/>
    <property type="match status" value="1"/>
</dbReference>
<feature type="signal peptide" evidence="2">
    <location>
        <begin position="1"/>
        <end position="22"/>
    </location>
</feature>
<dbReference type="RefSeq" id="WP_132478074.1">
    <property type="nucleotide sequence ID" value="NZ_JBEBWM010000025.1"/>
</dbReference>
<accession>A0A4R3URM7</accession>
<dbReference type="SUPFAM" id="SSF53850">
    <property type="entry name" value="Periplasmic binding protein-like II"/>
    <property type="match status" value="1"/>
</dbReference>
<feature type="chain" id="PRO_5020915794" evidence="2">
    <location>
        <begin position="23"/>
        <end position="320"/>
    </location>
</feature>
<comment type="similarity">
    <text evidence="1">Belongs to the UPF0065 (bug) family.</text>
</comment>
<dbReference type="EMBL" id="SMBX01000011">
    <property type="protein sequence ID" value="TCU93722.1"/>
    <property type="molecule type" value="Genomic_DNA"/>
</dbReference>
<evidence type="ECO:0000256" key="2">
    <source>
        <dbReference type="SAM" id="SignalP"/>
    </source>
</evidence>
<dbReference type="OrthoDB" id="8678477at2"/>
<name>A0A4R3URM7_9BURK</name>
<comment type="caution">
    <text evidence="3">The sequence shown here is derived from an EMBL/GenBank/DDBJ whole genome shotgun (WGS) entry which is preliminary data.</text>
</comment>
<dbReference type="InterPro" id="IPR042100">
    <property type="entry name" value="Bug_dom1"/>
</dbReference>
<dbReference type="Gene3D" id="3.40.190.10">
    <property type="entry name" value="Periplasmic binding protein-like II"/>
    <property type="match status" value="1"/>
</dbReference>
<proteinExistence type="inferred from homology"/>
<evidence type="ECO:0000313" key="3">
    <source>
        <dbReference type="EMBL" id="TCU93722.1"/>
    </source>
</evidence>
<keyword evidence="3" id="KW-0675">Receptor</keyword>
<gene>
    <name evidence="3" type="ORF">EV686_11174</name>
</gene>
<dbReference type="Proteomes" id="UP000294692">
    <property type="component" value="Unassembled WGS sequence"/>
</dbReference>
<organism evidence="3 4">
    <name type="scientific">Paracandidimonas soli</name>
    <dbReference type="NCBI Taxonomy" id="1917182"/>
    <lineage>
        <taxon>Bacteria</taxon>
        <taxon>Pseudomonadati</taxon>
        <taxon>Pseudomonadota</taxon>
        <taxon>Betaproteobacteria</taxon>
        <taxon>Burkholderiales</taxon>
        <taxon>Alcaligenaceae</taxon>
        <taxon>Paracandidimonas</taxon>
    </lineage>
</organism>
<dbReference type="InterPro" id="IPR005064">
    <property type="entry name" value="BUG"/>
</dbReference>
<evidence type="ECO:0000313" key="4">
    <source>
        <dbReference type="Proteomes" id="UP000294692"/>
    </source>
</evidence>
<evidence type="ECO:0000256" key="1">
    <source>
        <dbReference type="ARBA" id="ARBA00006987"/>
    </source>
</evidence>
<reference evidence="3 4" key="1">
    <citation type="submission" date="2019-03" db="EMBL/GenBank/DDBJ databases">
        <title>Genomic Encyclopedia of Type Strains, Phase IV (KMG-IV): sequencing the most valuable type-strain genomes for metagenomic binning, comparative biology and taxonomic classification.</title>
        <authorList>
            <person name="Goeker M."/>
        </authorList>
    </citation>
    <scope>NUCLEOTIDE SEQUENCE [LARGE SCALE GENOMIC DNA]</scope>
    <source>
        <strain evidence="3 4">DSM 100048</strain>
    </source>
</reference>
<dbReference type="PANTHER" id="PTHR42928:SF5">
    <property type="entry name" value="BLR1237 PROTEIN"/>
    <property type="match status" value="1"/>
</dbReference>